<dbReference type="AlphaFoldDB" id="A0A1C7PBH3"/>
<evidence type="ECO:0000313" key="2">
    <source>
        <dbReference type="Proteomes" id="UP000176204"/>
    </source>
</evidence>
<name>A0A1C7PBH3_9BACT</name>
<gene>
    <name evidence="1" type="ORF">PYTT_1166</name>
</gene>
<dbReference type="KEGG" id="agl:PYTT_1166"/>
<dbReference type="RefSeq" id="WP_067776159.1">
    <property type="nucleotide sequence ID" value="NZ_LIGX01000026.1"/>
</dbReference>
<dbReference type="EMBL" id="LT629973">
    <property type="protein sequence ID" value="SEH84505.1"/>
    <property type="molecule type" value="Genomic_DNA"/>
</dbReference>
<dbReference type="PATRIC" id="fig|1679444.3.peg.723"/>
<evidence type="ECO:0000313" key="1">
    <source>
        <dbReference type="EMBL" id="SEH84505.1"/>
    </source>
</evidence>
<organism evidence="1 2">
    <name type="scientific">Akkermansia glycaniphila</name>
    <dbReference type="NCBI Taxonomy" id="1679444"/>
    <lineage>
        <taxon>Bacteria</taxon>
        <taxon>Pseudomonadati</taxon>
        <taxon>Verrucomicrobiota</taxon>
        <taxon>Verrucomicrobiia</taxon>
        <taxon>Verrucomicrobiales</taxon>
        <taxon>Akkermansiaceae</taxon>
        <taxon>Akkermansia</taxon>
    </lineage>
</organism>
<protein>
    <submittedName>
        <fullName evidence="1">Uncharacterized protein</fullName>
    </submittedName>
</protein>
<dbReference type="STRING" id="1679444.PYTT_1166"/>
<accession>A0A1C7PBH3</accession>
<keyword evidence="2" id="KW-1185">Reference proteome</keyword>
<dbReference type="Proteomes" id="UP000176204">
    <property type="component" value="Chromosome I"/>
</dbReference>
<reference evidence="2" key="1">
    <citation type="submission" date="2016-09" db="EMBL/GenBank/DDBJ databases">
        <authorList>
            <person name="Koehorst J."/>
        </authorList>
    </citation>
    <scope>NUCLEOTIDE SEQUENCE [LARGE SCALE GENOMIC DNA]</scope>
</reference>
<proteinExistence type="predicted"/>
<sequence>MQYPDGTEIRIDDLIWADEGIQIARIVGILETEEEYTAWDEPGPCILYTQDIFSAAGDGNALYSLPADLLVQEGIGALSENERLLLRCLCRILADRTGHDVHSPDCNCHIWKYPVPMPDGTFNHRWFLHLGATRENAPHPGWYALDNNDLSFTPLTDEELLVLWGHPFYYTTPANGEIAQAPHPGS</sequence>